<dbReference type="InterPro" id="IPR000834">
    <property type="entry name" value="Peptidase_M14"/>
</dbReference>
<keyword evidence="4 9" id="KW-0378">Hydrolase</keyword>
<evidence type="ECO:0000256" key="5">
    <source>
        <dbReference type="ARBA" id="ARBA00022833"/>
    </source>
</evidence>
<dbReference type="CDD" id="cd06229">
    <property type="entry name" value="M14_Endopeptidase_I"/>
    <property type="match status" value="1"/>
</dbReference>
<evidence type="ECO:0000256" key="2">
    <source>
        <dbReference type="ARBA" id="ARBA00005988"/>
    </source>
</evidence>
<accession>A0A7W3SU43</accession>
<evidence type="ECO:0000259" key="8">
    <source>
        <dbReference type="PROSITE" id="PS52035"/>
    </source>
</evidence>
<evidence type="ECO:0000256" key="7">
    <source>
        <dbReference type="PROSITE-ProRule" id="PRU01379"/>
    </source>
</evidence>
<dbReference type="InterPro" id="IPR034274">
    <property type="entry name" value="ENP1_M14_CPD"/>
</dbReference>
<sequence>MEKKQNDVCRIIHLVDGGYRYSDYMVQSEGLLRTYACLNQIQIGESVLGKPIHAWVIGNGKELLHINAAVHANEWITAPLLLRFIEDLAAEYGLIQKIEDKIALCAVPMVNPDGIDLVQNGIPNGCTDLEREQLLAWNDGNPDFSRWKANIRGVDLNDQFPAFWEEERDRRGRKGPAWQDYSGPHPLSEPEAIALAELTRKCNFSRVMSLHTQGREIYWNYRDMEPHQAKEIANQLANTGGYRAVRLSGSDAGYKDWFIQEFRRPGFTVEAGEGINPLPAEQFDEIYDELALIMDKFVQGS</sequence>
<reference evidence="9 10" key="1">
    <citation type="submission" date="2020-08" db="EMBL/GenBank/DDBJ databases">
        <title>Genomic Encyclopedia of Type Strains, Phase III (KMG-III): the genomes of soil and plant-associated and newly described type strains.</title>
        <authorList>
            <person name="Whitman W."/>
        </authorList>
    </citation>
    <scope>NUCLEOTIDE SEQUENCE [LARGE SCALE GENOMIC DNA]</scope>
    <source>
        <strain evidence="9 10">CECT 8693</strain>
    </source>
</reference>
<evidence type="ECO:0000256" key="3">
    <source>
        <dbReference type="ARBA" id="ARBA00022670"/>
    </source>
</evidence>
<evidence type="ECO:0000313" key="9">
    <source>
        <dbReference type="EMBL" id="MBA9086291.1"/>
    </source>
</evidence>
<dbReference type="Proteomes" id="UP000567067">
    <property type="component" value="Unassembled WGS sequence"/>
</dbReference>
<dbReference type="GO" id="GO:0004181">
    <property type="term" value="F:metallocarboxypeptidase activity"/>
    <property type="evidence" value="ECO:0007669"/>
    <property type="project" value="InterPro"/>
</dbReference>
<evidence type="ECO:0000313" key="10">
    <source>
        <dbReference type="Proteomes" id="UP000567067"/>
    </source>
</evidence>
<dbReference type="EC" id="3.4.19.11" evidence="9"/>
<comment type="cofactor">
    <cofactor evidence="1">
        <name>Zn(2+)</name>
        <dbReference type="ChEBI" id="CHEBI:29105"/>
    </cofactor>
</comment>
<protein>
    <submittedName>
        <fullName evidence="9">G-D-glutamyl-meso-diaminopimelate peptidase</fullName>
        <ecNumber evidence="9">3.4.19.11</ecNumber>
    </submittedName>
</protein>
<comment type="similarity">
    <text evidence="2 7">Belongs to the peptidase M14 family.</text>
</comment>
<dbReference type="SUPFAM" id="SSF53187">
    <property type="entry name" value="Zn-dependent exopeptidases"/>
    <property type="match status" value="1"/>
</dbReference>
<keyword evidence="3" id="KW-0645">Protease</keyword>
<dbReference type="PANTHER" id="PTHR11705">
    <property type="entry name" value="PROTEASE FAMILY M14 CARBOXYPEPTIDASE A,B"/>
    <property type="match status" value="1"/>
</dbReference>
<keyword evidence="10" id="KW-1185">Reference proteome</keyword>
<evidence type="ECO:0000256" key="4">
    <source>
        <dbReference type="ARBA" id="ARBA00022801"/>
    </source>
</evidence>
<feature type="active site" description="Proton donor/acceptor" evidence="7">
    <location>
        <position position="270"/>
    </location>
</feature>
<evidence type="ECO:0000256" key="1">
    <source>
        <dbReference type="ARBA" id="ARBA00001947"/>
    </source>
</evidence>
<dbReference type="PROSITE" id="PS52035">
    <property type="entry name" value="PEPTIDASE_M14"/>
    <property type="match status" value="1"/>
</dbReference>
<dbReference type="GO" id="GO:0008270">
    <property type="term" value="F:zinc ion binding"/>
    <property type="evidence" value="ECO:0007669"/>
    <property type="project" value="InterPro"/>
</dbReference>
<dbReference type="PANTHER" id="PTHR11705:SF143">
    <property type="entry name" value="SLL0236 PROTEIN"/>
    <property type="match status" value="1"/>
</dbReference>
<feature type="domain" description="Peptidase M14" evidence="8">
    <location>
        <begin position="17"/>
        <end position="301"/>
    </location>
</feature>
<dbReference type="Pfam" id="PF00246">
    <property type="entry name" value="Peptidase_M14"/>
    <property type="match status" value="1"/>
</dbReference>
<dbReference type="Gene3D" id="3.40.630.10">
    <property type="entry name" value="Zn peptidases"/>
    <property type="match status" value="1"/>
</dbReference>
<dbReference type="EMBL" id="JACJIP010000017">
    <property type="protein sequence ID" value="MBA9086291.1"/>
    <property type="molecule type" value="Genomic_DNA"/>
</dbReference>
<proteinExistence type="inferred from homology"/>
<dbReference type="SMART" id="SM00631">
    <property type="entry name" value="Zn_pept"/>
    <property type="match status" value="1"/>
</dbReference>
<organism evidence="9 10">
    <name type="scientific">Fontibacillus solani</name>
    <dbReference type="NCBI Taxonomy" id="1572857"/>
    <lineage>
        <taxon>Bacteria</taxon>
        <taxon>Bacillati</taxon>
        <taxon>Bacillota</taxon>
        <taxon>Bacilli</taxon>
        <taxon>Bacillales</taxon>
        <taxon>Paenibacillaceae</taxon>
        <taxon>Fontibacillus</taxon>
    </lineage>
</organism>
<evidence type="ECO:0000256" key="6">
    <source>
        <dbReference type="ARBA" id="ARBA00023049"/>
    </source>
</evidence>
<name>A0A7W3SU43_9BACL</name>
<dbReference type="GO" id="GO:0005615">
    <property type="term" value="C:extracellular space"/>
    <property type="evidence" value="ECO:0007669"/>
    <property type="project" value="TreeGrafter"/>
</dbReference>
<dbReference type="GO" id="GO:0006508">
    <property type="term" value="P:proteolysis"/>
    <property type="evidence" value="ECO:0007669"/>
    <property type="project" value="UniProtKB-KW"/>
</dbReference>
<gene>
    <name evidence="9" type="ORF">FHR92_002764</name>
</gene>
<keyword evidence="6" id="KW-0482">Metalloprotease</keyword>
<keyword evidence="5" id="KW-0862">Zinc</keyword>
<dbReference type="AlphaFoldDB" id="A0A7W3SU43"/>
<dbReference type="RefSeq" id="WP_246334218.1">
    <property type="nucleotide sequence ID" value="NZ_JACJIP010000017.1"/>
</dbReference>
<comment type="caution">
    <text evidence="9">The sequence shown here is derived from an EMBL/GenBank/DDBJ whole genome shotgun (WGS) entry which is preliminary data.</text>
</comment>